<dbReference type="PROSITE" id="PS00018">
    <property type="entry name" value="EF_HAND_1"/>
    <property type="match status" value="1"/>
</dbReference>
<dbReference type="PROSITE" id="PS50222">
    <property type="entry name" value="EF_HAND_2"/>
    <property type="match status" value="1"/>
</dbReference>
<feature type="compositionally biased region" description="Basic and acidic residues" evidence="2">
    <location>
        <begin position="256"/>
        <end position="266"/>
    </location>
</feature>
<dbReference type="GO" id="GO:0005509">
    <property type="term" value="F:calcium ion binding"/>
    <property type="evidence" value="ECO:0007669"/>
    <property type="project" value="InterPro"/>
</dbReference>
<dbReference type="InterPro" id="IPR018247">
    <property type="entry name" value="EF_Hand_1_Ca_BS"/>
</dbReference>
<evidence type="ECO:0000256" key="2">
    <source>
        <dbReference type="SAM" id="MobiDB-lite"/>
    </source>
</evidence>
<feature type="region of interest" description="Disordered" evidence="2">
    <location>
        <begin position="245"/>
        <end position="266"/>
    </location>
</feature>
<keyword evidence="1" id="KW-0106">Calcium</keyword>
<accession>A0A6U2FD32</accession>
<proteinExistence type="predicted"/>
<feature type="domain" description="EF-hand" evidence="3">
    <location>
        <begin position="33"/>
        <end position="68"/>
    </location>
</feature>
<dbReference type="Gene3D" id="1.10.238.10">
    <property type="entry name" value="EF-hand"/>
    <property type="match status" value="1"/>
</dbReference>
<organism evidence="4">
    <name type="scientific">Hemiselmis andersenii</name>
    <name type="common">Cryptophyte alga</name>
    <dbReference type="NCBI Taxonomy" id="464988"/>
    <lineage>
        <taxon>Eukaryota</taxon>
        <taxon>Cryptophyceae</taxon>
        <taxon>Cryptomonadales</taxon>
        <taxon>Hemiselmidaceae</taxon>
        <taxon>Hemiselmis</taxon>
    </lineage>
</organism>
<dbReference type="EMBL" id="HBFK01017353">
    <property type="protein sequence ID" value="CAD8744218.1"/>
    <property type="molecule type" value="Transcribed_RNA"/>
</dbReference>
<evidence type="ECO:0000313" key="4">
    <source>
        <dbReference type="EMBL" id="CAD8744218.1"/>
    </source>
</evidence>
<dbReference type="AlphaFoldDB" id="A0A6U2FD32"/>
<reference evidence="4" key="1">
    <citation type="submission" date="2021-01" db="EMBL/GenBank/DDBJ databases">
        <authorList>
            <person name="Corre E."/>
            <person name="Pelletier E."/>
            <person name="Niang G."/>
            <person name="Scheremetjew M."/>
            <person name="Finn R."/>
            <person name="Kale V."/>
            <person name="Holt S."/>
            <person name="Cochrane G."/>
            <person name="Meng A."/>
            <person name="Brown T."/>
            <person name="Cohen L."/>
        </authorList>
    </citation>
    <scope>NUCLEOTIDE SEQUENCE</scope>
    <source>
        <strain evidence="4">CCMP441</strain>
    </source>
</reference>
<dbReference type="InterPro" id="IPR011992">
    <property type="entry name" value="EF-hand-dom_pair"/>
</dbReference>
<gene>
    <name evidence="4" type="ORF">HAND1043_LOCUS10713</name>
</gene>
<dbReference type="InterPro" id="IPR002048">
    <property type="entry name" value="EF_hand_dom"/>
</dbReference>
<name>A0A6U2FD32_HEMAN</name>
<protein>
    <recommendedName>
        <fullName evidence="3">EF-hand domain-containing protein</fullName>
    </recommendedName>
</protein>
<sequence length="360" mass="40703">MLVEADNHGVTDSALATWLVKHGRVVRIPLTREMRRIAYETFNILDLDGSGYMDVPELQVAFDGLGVKLSLAKIANLVRQVQPDVPQHKALGVGPEEFLQLLHRNPELFGSSYSLQMLASAYRRSENLDKLINKPKGKAISEWEFRLPPVADLPKRRVKKDTASAPMKTAEVGHQSFRLPKSLVNAFALEKNEELIEWEDEDDGFDVQVEGSRTQQYLERFKEGKDAPVLSGIATELRQYGVTCRDDLTPEPSTLAKRDGEEPTEAPKELFEGVRRKWKTVDAEEDTRKFGFERNDTDVVFLSGQMRGQRSMLRGTQLTGLSPIKVESIARDPMRNSKLRMQTMPRRSGPLSLKIGTRRS</sequence>
<dbReference type="SUPFAM" id="SSF47473">
    <property type="entry name" value="EF-hand"/>
    <property type="match status" value="1"/>
</dbReference>
<evidence type="ECO:0000259" key="3">
    <source>
        <dbReference type="PROSITE" id="PS50222"/>
    </source>
</evidence>
<evidence type="ECO:0000256" key="1">
    <source>
        <dbReference type="ARBA" id="ARBA00022837"/>
    </source>
</evidence>